<dbReference type="SUPFAM" id="SSF50118">
    <property type="entry name" value="Cell growth inhibitor/plasmid maintenance toxic component"/>
    <property type="match status" value="1"/>
</dbReference>
<evidence type="ECO:0000313" key="2">
    <source>
        <dbReference type="EMBL" id="CAA9574111.1"/>
    </source>
</evidence>
<dbReference type="Gene3D" id="2.30.30.110">
    <property type="match status" value="1"/>
</dbReference>
<evidence type="ECO:0000256" key="1">
    <source>
        <dbReference type="PIRNR" id="PIRNR033490"/>
    </source>
</evidence>
<dbReference type="GO" id="GO:0006402">
    <property type="term" value="P:mRNA catabolic process"/>
    <property type="evidence" value="ECO:0007669"/>
    <property type="project" value="TreeGrafter"/>
</dbReference>
<dbReference type="GO" id="GO:0003677">
    <property type="term" value="F:DNA binding"/>
    <property type="evidence" value="ECO:0007669"/>
    <property type="project" value="InterPro"/>
</dbReference>
<comment type="function">
    <text evidence="1">Toxic component of a type II toxin-antitoxin (TA) system.</text>
</comment>
<comment type="similarity">
    <text evidence="1">Belongs to the PemK/MazF family.</text>
</comment>
<dbReference type="InterPro" id="IPR011067">
    <property type="entry name" value="Plasmid_toxin/cell-grow_inhib"/>
</dbReference>
<keyword evidence="1" id="KW-0378">Hydrolase</keyword>
<accession>A0A6J4VHU5</accession>
<dbReference type="EC" id="3.1.-.-" evidence="1"/>
<protein>
    <recommendedName>
        <fullName evidence="1">mRNA interferase</fullName>
        <ecNumber evidence="1">3.1.-.-</ecNumber>
    </recommendedName>
</protein>
<dbReference type="GO" id="GO:0004521">
    <property type="term" value="F:RNA endonuclease activity"/>
    <property type="evidence" value="ECO:0007669"/>
    <property type="project" value="TreeGrafter"/>
</dbReference>
<name>A0A6J4VHU5_9BACT</name>
<keyword evidence="1" id="KW-0540">Nuclease</keyword>
<gene>
    <name evidence="2" type="ORF">AVDCRST_MAG59-3884</name>
</gene>
<dbReference type="PANTHER" id="PTHR33988:SF1">
    <property type="entry name" value="ENDORIBONUCLEASE MAZF7-RELATED"/>
    <property type="match status" value="1"/>
</dbReference>
<sequence>MSIGDRYPRRGDVWQVAFDPVVGREQAGERPAVVVSFDELNETSAGIAIVLPMTRRDRGNPLHVAIVPPEGGLRSPSFVLIEGIRSVSTVRFRFRRGALPAETMALVDERLRIVLGLP</sequence>
<reference evidence="2" key="1">
    <citation type="submission" date="2020-02" db="EMBL/GenBank/DDBJ databases">
        <authorList>
            <person name="Meier V. D."/>
        </authorList>
    </citation>
    <scope>NUCLEOTIDE SEQUENCE</scope>
    <source>
        <strain evidence="2">AVDCRST_MAG59</strain>
    </source>
</reference>
<dbReference type="PANTHER" id="PTHR33988">
    <property type="entry name" value="ENDORIBONUCLEASE MAZF-RELATED"/>
    <property type="match status" value="1"/>
</dbReference>
<dbReference type="InterPro" id="IPR003477">
    <property type="entry name" value="PemK-like"/>
</dbReference>
<organism evidence="2">
    <name type="scientific">uncultured Thermomicrobiales bacterium</name>
    <dbReference type="NCBI Taxonomy" id="1645740"/>
    <lineage>
        <taxon>Bacteria</taxon>
        <taxon>Pseudomonadati</taxon>
        <taxon>Thermomicrobiota</taxon>
        <taxon>Thermomicrobia</taxon>
        <taxon>Thermomicrobiales</taxon>
        <taxon>environmental samples</taxon>
    </lineage>
</organism>
<keyword evidence="1" id="KW-0255">Endonuclease</keyword>
<dbReference type="GO" id="GO:0016787">
    <property type="term" value="F:hydrolase activity"/>
    <property type="evidence" value="ECO:0007669"/>
    <property type="project" value="UniProtKB-KW"/>
</dbReference>
<dbReference type="Pfam" id="PF02452">
    <property type="entry name" value="PemK_toxin"/>
    <property type="match status" value="1"/>
</dbReference>
<proteinExistence type="inferred from homology"/>
<dbReference type="PIRSF" id="PIRSF033490">
    <property type="entry name" value="MazF"/>
    <property type="match status" value="1"/>
</dbReference>
<dbReference type="AlphaFoldDB" id="A0A6J4VHU5"/>
<dbReference type="EMBL" id="CADCWF010000279">
    <property type="protein sequence ID" value="CAA9574111.1"/>
    <property type="molecule type" value="Genomic_DNA"/>
</dbReference>
<dbReference type="GO" id="GO:0016075">
    <property type="term" value="P:rRNA catabolic process"/>
    <property type="evidence" value="ECO:0007669"/>
    <property type="project" value="TreeGrafter"/>
</dbReference>